<keyword evidence="1" id="KW-0812">Transmembrane</keyword>
<evidence type="ECO:0000313" key="3">
    <source>
        <dbReference type="Proteomes" id="UP000594015"/>
    </source>
</evidence>
<accession>A0AAE7TIA6</accession>
<keyword evidence="1" id="KW-1133">Transmembrane helix</keyword>
<proteinExistence type="predicted"/>
<dbReference type="AlphaFoldDB" id="A0AAE7TIA6"/>
<feature type="transmembrane region" description="Helical" evidence="1">
    <location>
        <begin position="67"/>
        <end position="85"/>
    </location>
</feature>
<evidence type="ECO:0000256" key="1">
    <source>
        <dbReference type="SAM" id="Phobius"/>
    </source>
</evidence>
<gene>
    <name evidence="2" type="ORF">WN72_24340</name>
</gene>
<sequence>MPSAKTNLIIALAVGALISATLLALEQPTDYALLSLEWPGVSAAYLFWGAVGGSASAGIAISWLVNALCYGLGAFAILSVLKLLIPAKA</sequence>
<protein>
    <submittedName>
        <fullName evidence="2">Uncharacterized protein</fullName>
    </submittedName>
</protein>
<keyword evidence="1" id="KW-0472">Membrane</keyword>
<name>A0AAE7TIA6_9BRAD</name>
<dbReference type="EMBL" id="CP030050">
    <property type="protein sequence ID" value="QOZ69099.1"/>
    <property type="molecule type" value="Genomic_DNA"/>
</dbReference>
<evidence type="ECO:0000313" key="2">
    <source>
        <dbReference type="EMBL" id="QOZ69099.1"/>
    </source>
</evidence>
<reference evidence="2 3" key="1">
    <citation type="submission" date="2018-06" db="EMBL/GenBank/DDBJ databases">
        <title>Comparative genomics of Bradyrhizobium nodulating Arachidis hypogaea.</title>
        <authorList>
            <person name="Li Y."/>
        </authorList>
    </citation>
    <scope>NUCLEOTIDE SEQUENCE [LARGE SCALE GENOMIC DNA]</scope>
    <source>
        <strain evidence="2 3">CCBAU 051107</strain>
    </source>
</reference>
<dbReference type="KEGG" id="barh:WN72_24340"/>
<dbReference type="Proteomes" id="UP000594015">
    <property type="component" value="Chromosome"/>
</dbReference>
<dbReference type="RefSeq" id="WP_027557948.1">
    <property type="nucleotide sequence ID" value="NZ_AXAD01000001.1"/>
</dbReference>
<organism evidence="2 3">
    <name type="scientific">Bradyrhizobium arachidis</name>
    <dbReference type="NCBI Taxonomy" id="858423"/>
    <lineage>
        <taxon>Bacteria</taxon>
        <taxon>Pseudomonadati</taxon>
        <taxon>Pseudomonadota</taxon>
        <taxon>Alphaproteobacteria</taxon>
        <taxon>Hyphomicrobiales</taxon>
        <taxon>Nitrobacteraceae</taxon>
        <taxon>Bradyrhizobium</taxon>
    </lineage>
</organism>